<comment type="catalytic activity">
    <reaction evidence="31">
        <text>butanoyl-CoA + acetyl-CoA = 3-oxohexanoyl-CoA + CoA</text>
        <dbReference type="Rhea" id="RHEA:31111"/>
        <dbReference type="ChEBI" id="CHEBI:57287"/>
        <dbReference type="ChEBI" id="CHEBI:57288"/>
        <dbReference type="ChEBI" id="CHEBI:57371"/>
        <dbReference type="ChEBI" id="CHEBI:62418"/>
    </reaction>
    <physiologicalReaction direction="right-to-left" evidence="31">
        <dbReference type="Rhea" id="RHEA:31113"/>
    </physiologicalReaction>
</comment>
<dbReference type="GO" id="GO:0003988">
    <property type="term" value="F:acetyl-CoA C-acyltransferase activity"/>
    <property type="evidence" value="ECO:0007669"/>
    <property type="project" value="UniProtKB-EC"/>
</dbReference>
<evidence type="ECO:0000256" key="29">
    <source>
        <dbReference type="ARBA" id="ARBA00048001"/>
    </source>
</evidence>
<evidence type="ECO:0000256" key="35">
    <source>
        <dbReference type="ARBA" id="ARBA00049306"/>
    </source>
</evidence>
<evidence type="ECO:0000256" key="9">
    <source>
        <dbReference type="ARBA" id="ARBA00023098"/>
    </source>
</evidence>
<dbReference type="InterPro" id="IPR003033">
    <property type="entry name" value="SCP2_sterol-bd_dom"/>
</dbReference>
<proteinExistence type="predicted"/>
<comment type="catalytic activity">
    <reaction evidence="36">
        <text>octanoyl-CoA + acetyl-CoA = 3-oxodecanoyl-CoA + CoA</text>
        <dbReference type="Rhea" id="RHEA:31087"/>
        <dbReference type="ChEBI" id="CHEBI:57287"/>
        <dbReference type="ChEBI" id="CHEBI:57288"/>
        <dbReference type="ChEBI" id="CHEBI:57386"/>
        <dbReference type="ChEBI" id="CHEBI:62548"/>
    </reaction>
    <physiologicalReaction direction="right-to-left" evidence="36">
        <dbReference type="Rhea" id="RHEA:31089"/>
    </physiologicalReaction>
</comment>
<keyword evidence="6" id="KW-0963">Cytoplasm</keyword>
<evidence type="ECO:0000256" key="16">
    <source>
        <dbReference type="ARBA" id="ARBA00024509"/>
    </source>
</evidence>
<comment type="catalytic activity">
    <reaction evidence="35">
        <text>3-oxohexadecanedioyl-CoA + CoA = tetradecanedioyl-CoA + acetyl-CoA</text>
        <dbReference type="Rhea" id="RHEA:40343"/>
        <dbReference type="ChEBI" id="CHEBI:57287"/>
        <dbReference type="ChEBI" id="CHEBI:57288"/>
        <dbReference type="ChEBI" id="CHEBI:77081"/>
        <dbReference type="ChEBI" id="CHEBI:77084"/>
    </reaction>
    <physiologicalReaction direction="left-to-right" evidence="35">
        <dbReference type="Rhea" id="RHEA:40344"/>
    </physiologicalReaction>
</comment>
<dbReference type="InterPro" id="IPR055140">
    <property type="entry name" value="Thiolase_C_2"/>
</dbReference>
<name>A0A1I7V6T3_LOALO</name>
<comment type="catalytic activity">
    <reaction evidence="34">
        <text>dodecanoyl-CoA + acetyl-CoA = 3-oxotetradecanoyl-CoA + CoA</text>
        <dbReference type="Rhea" id="RHEA:31091"/>
        <dbReference type="ChEBI" id="CHEBI:57287"/>
        <dbReference type="ChEBI" id="CHEBI:57288"/>
        <dbReference type="ChEBI" id="CHEBI:57375"/>
        <dbReference type="ChEBI" id="CHEBI:62543"/>
    </reaction>
    <physiologicalReaction direction="right-to-left" evidence="34">
        <dbReference type="Rhea" id="RHEA:31093"/>
    </physiologicalReaction>
</comment>
<evidence type="ECO:0000256" key="7">
    <source>
        <dbReference type="ARBA" id="ARBA00022679"/>
    </source>
</evidence>
<evidence type="ECO:0000256" key="34">
    <source>
        <dbReference type="ARBA" id="ARBA00049270"/>
    </source>
</evidence>
<evidence type="ECO:0000256" key="11">
    <source>
        <dbReference type="ARBA" id="ARBA00023140"/>
    </source>
</evidence>
<evidence type="ECO:0000256" key="15">
    <source>
        <dbReference type="ARBA" id="ARBA00024471"/>
    </source>
</evidence>
<dbReference type="Proteomes" id="UP000095285">
    <property type="component" value="Unassembled WGS sequence"/>
</dbReference>
<evidence type="ECO:0000256" key="25">
    <source>
        <dbReference type="ARBA" id="ARBA00033178"/>
    </source>
</evidence>
<evidence type="ECO:0000256" key="10">
    <source>
        <dbReference type="ARBA" id="ARBA00023121"/>
    </source>
</evidence>
<evidence type="ECO:0000256" key="26">
    <source>
        <dbReference type="ARBA" id="ARBA00045738"/>
    </source>
</evidence>
<dbReference type="GO" id="GO:0006869">
    <property type="term" value="P:lipid transport"/>
    <property type="evidence" value="ECO:0007669"/>
    <property type="project" value="UniProtKB-KW"/>
</dbReference>
<dbReference type="SUPFAM" id="SSF55718">
    <property type="entry name" value="SCP-like"/>
    <property type="match status" value="1"/>
</dbReference>
<feature type="domain" description="SCP2" evidence="38">
    <location>
        <begin position="429"/>
        <end position="529"/>
    </location>
</feature>
<reference evidence="41" key="2">
    <citation type="submission" date="2016-11" db="UniProtKB">
        <authorList>
            <consortium name="WormBaseParasite"/>
        </authorList>
    </citation>
    <scope>IDENTIFICATION</scope>
</reference>
<dbReference type="GO" id="GO:0006629">
    <property type="term" value="P:lipid metabolic process"/>
    <property type="evidence" value="ECO:0007669"/>
    <property type="project" value="UniProtKB-KW"/>
</dbReference>
<comment type="catalytic activity">
    <reaction evidence="17">
        <text>3-oxo-(9Z-octadecenoyl)-CoA + CoA = (7Z)-hexadecenoyl-CoA + acetyl-CoA</text>
        <dbReference type="Rhea" id="RHEA:47400"/>
        <dbReference type="ChEBI" id="CHEBI:57287"/>
        <dbReference type="ChEBI" id="CHEBI:57288"/>
        <dbReference type="ChEBI" id="CHEBI:87695"/>
        <dbReference type="ChEBI" id="CHEBI:87698"/>
    </reaction>
    <physiologicalReaction direction="left-to-right" evidence="17">
        <dbReference type="Rhea" id="RHEA:47401"/>
    </physiologicalReaction>
</comment>
<dbReference type="AlphaFoldDB" id="A0A1I7V6T3"/>
<keyword evidence="10" id="KW-0446">Lipid-binding</keyword>
<evidence type="ECO:0000256" key="4">
    <source>
        <dbReference type="ARBA" id="ARBA00014545"/>
    </source>
</evidence>
<evidence type="ECO:0000256" key="24">
    <source>
        <dbReference type="ARBA" id="ARBA00032316"/>
    </source>
</evidence>
<evidence type="ECO:0000259" key="38">
    <source>
        <dbReference type="Pfam" id="PF02036"/>
    </source>
</evidence>
<evidence type="ECO:0000256" key="18">
    <source>
        <dbReference type="ARBA" id="ARBA00029287"/>
    </source>
</evidence>
<evidence type="ECO:0000256" key="19">
    <source>
        <dbReference type="ARBA" id="ARBA00030531"/>
    </source>
</evidence>
<dbReference type="Pfam" id="PF00108">
    <property type="entry name" value="Thiolase_N"/>
    <property type="match status" value="1"/>
</dbReference>
<feature type="domain" description="Thiolase N-terminal" evidence="37">
    <location>
        <begin position="10"/>
        <end position="236"/>
    </location>
</feature>
<dbReference type="GO" id="GO:0005777">
    <property type="term" value="C:peroxisome"/>
    <property type="evidence" value="ECO:0007669"/>
    <property type="project" value="UniProtKB-SubCell"/>
</dbReference>
<reference evidence="40" key="1">
    <citation type="submission" date="2012-04" db="EMBL/GenBank/DDBJ databases">
        <title>The Genome Sequence of Loa loa.</title>
        <authorList>
            <consortium name="The Broad Institute Genome Sequencing Platform"/>
            <consortium name="Broad Institute Genome Sequencing Center for Infectious Disease"/>
            <person name="Nutman T.B."/>
            <person name="Fink D.L."/>
            <person name="Russ C."/>
            <person name="Young S."/>
            <person name="Zeng Q."/>
            <person name="Gargeya S."/>
            <person name="Alvarado L."/>
            <person name="Berlin A."/>
            <person name="Chapman S.B."/>
            <person name="Chen Z."/>
            <person name="Freedman E."/>
            <person name="Gellesch M."/>
            <person name="Goldberg J."/>
            <person name="Griggs A."/>
            <person name="Gujja S."/>
            <person name="Heilman E.R."/>
            <person name="Heiman D."/>
            <person name="Howarth C."/>
            <person name="Mehta T."/>
            <person name="Neiman D."/>
            <person name="Pearson M."/>
            <person name="Roberts A."/>
            <person name="Saif S."/>
            <person name="Shea T."/>
            <person name="Shenoy N."/>
            <person name="Sisk P."/>
            <person name="Stolte C."/>
            <person name="Sykes S."/>
            <person name="White J."/>
            <person name="Yandava C."/>
            <person name="Haas B."/>
            <person name="Henn M.R."/>
            <person name="Nusbaum C."/>
            <person name="Birren B."/>
        </authorList>
    </citation>
    <scope>NUCLEOTIDE SEQUENCE [LARGE SCALE GENOMIC DNA]</scope>
</reference>
<keyword evidence="40" id="KW-1185">Reference proteome</keyword>
<dbReference type="FunFam" id="3.40.47.10:FF:000016">
    <property type="entry name" value="Non-specific lipid-transfer protein"/>
    <property type="match status" value="1"/>
</dbReference>
<evidence type="ECO:0000259" key="39">
    <source>
        <dbReference type="Pfam" id="PF22691"/>
    </source>
</evidence>
<evidence type="ECO:0000256" key="13">
    <source>
        <dbReference type="ARBA" id="ARBA00024058"/>
    </source>
</evidence>
<evidence type="ECO:0000256" key="20">
    <source>
        <dbReference type="ARBA" id="ARBA00030851"/>
    </source>
</evidence>
<organism evidence="40 41">
    <name type="scientific">Loa loa</name>
    <name type="common">Eye worm</name>
    <name type="synonym">Filaria loa</name>
    <dbReference type="NCBI Taxonomy" id="7209"/>
    <lineage>
        <taxon>Eukaryota</taxon>
        <taxon>Metazoa</taxon>
        <taxon>Ecdysozoa</taxon>
        <taxon>Nematoda</taxon>
        <taxon>Chromadorea</taxon>
        <taxon>Rhabditida</taxon>
        <taxon>Spirurina</taxon>
        <taxon>Spiruromorpha</taxon>
        <taxon>Filarioidea</taxon>
        <taxon>Onchocercidae</taxon>
        <taxon>Loa</taxon>
    </lineage>
</organism>
<dbReference type="InterPro" id="IPR036527">
    <property type="entry name" value="SCP2_sterol-bd_dom_sf"/>
</dbReference>
<comment type="catalytic activity">
    <reaction evidence="30">
        <text>decanoyl-CoA + acetyl-CoA = 3-oxododecanoyl-CoA + CoA</text>
        <dbReference type="Rhea" id="RHEA:31183"/>
        <dbReference type="ChEBI" id="CHEBI:57287"/>
        <dbReference type="ChEBI" id="CHEBI:57288"/>
        <dbReference type="ChEBI" id="CHEBI:61430"/>
        <dbReference type="ChEBI" id="CHEBI:62615"/>
    </reaction>
    <physiologicalReaction direction="right-to-left" evidence="30">
        <dbReference type="Rhea" id="RHEA:31185"/>
    </physiologicalReaction>
</comment>
<evidence type="ECO:0000256" key="30">
    <source>
        <dbReference type="ARBA" id="ARBA00048004"/>
    </source>
</evidence>
<evidence type="ECO:0000256" key="1">
    <source>
        <dbReference type="ARBA" id="ARBA00004275"/>
    </source>
</evidence>
<dbReference type="Gene3D" id="3.40.47.10">
    <property type="match status" value="1"/>
</dbReference>
<evidence type="ECO:0000256" key="8">
    <source>
        <dbReference type="ARBA" id="ARBA00023055"/>
    </source>
</evidence>
<evidence type="ECO:0000313" key="40">
    <source>
        <dbReference type="Proteomes" id="UP000095285"/>
    </source>
</evidence>
<dbReference type="Gene3D" id="3.30.1050.10">
    <property type="entry name" value="SCP2 sterol-binding domain"/>
    <property type="match status" value="1"/>
</dbReference>
<evidence type="ECO:0000313" key="41">
    <source>
        <dbReference type="WBParaSite" id="EN70_10507"/>
    </source>
</evidence>
<evidence type="ECO:0000256" key="2">
    <source>
        <dbReference type="ARBA" id="ARBA00004496"/>
    </source>
</evidence>
<dbReference type="PROSITE" id="PS00737">
    <property type="entry name" value="THIOLASE_2"/>
    <property type="match status" value="1"/>
</dbReference>
<keyword evidence="9" id="KW-0443">Lipid metabolism</keyword>
<evidence type="ECO:0000256" key="6">
    <source>
        <dbReference type="ARBA" id="ARBA00022490"/>
    </source>
</evidence>
<dbReference type="InterPro" id="IPR016039">
    <property type="entry name" value="Thiolase-like"/>
</dbReference>
<keyword evidence="11" id="KW-0576">Peroxisome</keyword>
<dbReference type="PROSITE" id="PS00098">
    <property type="entry name" value="THIOLASE_1"/>
    <property type="match status" value="1"/>
</dbReference>
<comment type="subcellular location">
    <subcellularLocation>
        <location evidence="2">Cytoplasm</location>
    </subcellularLocation>
    <subcellularLocation>
        <location evidence="1">Peroxisome</location>
    </subcellularLocation>
</comment>
<comment type="catalytic activity">
    <reaction evidence="28">
        <text>tetradecanoyl-CoA + acetyl-CoA = 3-oxohexadecanoyl-CoA + CoA</text>
        <dbReference type="Rhea" id="RHEA:18161"/>
        <dbReference type="ChEBI" id="CHEBI:57287"/>
        <dbReference type="ChEBI" id="CHEBI:57288"/>
        <dbReference type="ChEBI" id="CHEBI:57349"/>
        <dbReference type="ChEBI" id="CHEBI:57385"/>
        <dbReference type="EC" id="2.3.1.155"/>
    </reaction>
    <physiologicalReaction direction="right-to-left" evidence="28">
        <dbReference type="Rhea" id="RHEA:18163"/>
    </physiologicalReaction>
</comment>
<dbReference type="InterPro" id="IPR020615">
    <property type="entry name" value="Thiolase_acyl_enz_int_AS"/>
</dbReference>
<keyword evidence="8" id="KW-0445">Lipid transport</keyword>
<dbReference type="SUPFAM" id="SSF53901">
    <property type="entry name" value="Thiolase-like"/>
    <property type="match status" value="2"/>
</dbReference>
<evidence type="ECO:0000256" key="28">
    <source>
        <dbReference type="ARBA" id="ARBA00047485"/>
    </source>
</evidence>
<keyword evidence="12" id="KW-0012">Acyltransferase</keyword>
<evidence type="ECO:0000256" key="5">
    <source>
        <dbReference type="ARBA" id="ARBA00022448"/>
    </source>
</evidence>
<comment type="catalytic activity">
    <reaction evidence="32">
        <text>an acyl-CoA + acetyl-CoA = a 3-oxoacyl-CoA + CoA</text>
        <dbReference type="Rhea" id="RHEA:21564"/>
        <dbReference type="ChEBI" id="CHEBI:57287"/>
        <dbReference type="ChEBI" id="CHEBI:57288"/>
        <dbReference type="ChEBI" id="CHEBI:58342"/>
        <dbReference type="ChEBI" id="CHEBI:90726"/>
        <dbReference type="EC" id="2.3.1.16"/>
    </reaction>
    <physiologicalReaction direction="right-to-left" evidence="32">
        <dbReference type="Rhea" id="RHEA:21566"/>
    </physiologicalReaction>
</comment>
<keyword evidence="5" id="KW-0813">Transport</keyword>
<comment type="catalytic activity">
    <reaction evidence="15">
        <text>propanoyl-CoA + tetradecanoyl-CoA = 3-oxo-2-methylhexadecanoyl-CoA + CoA</text>
        <dbReference type="Rhea" id="RHEA:46344"/>
        <dbReference type="ChEBI" id="CHEBI:57287"/>
        <dbReference type="ChEBI" id="CHEBI:57385"/>
        <dbReference type="ChEBI" id="CHEBI:57392"/>
        <dbReference type="ChEBI" id="CHEBI:86042"/>
    </reaction>
    <physiologicalReaction direction="right-to-left" evidence="15">
        <dbReference type="Rhea" id="RHEA:46346"/>
    </physiologicalReaction>
</comment>
<comment type="catalytic activity">
    <reaction evidence="16">
        <text>choloyl-CoA + propanoyl-CoA = 3alpha,7alpha,12alpha-trihydroxy-24-oxo-5beta-cholestan-26-oyl-CoA + CoA</text>
        <dbReference type="Rhea" id="RHEA:16865"/>
        <dbReference type="ChEBI" id="CHEBI:57287"/>
        <dbReference type="ChEBI" id="CHEBI:57373"/>
        <dbReference type="ChEBI" id="CHEBI:57392"/>
        <dbReference type="ChEBI" id="CHEBI:58507"/>
        <dbReference type="EC" id="2.3.1.176"/>
    </reaction>
    <physiologicalReaction direction="right-to-left" evidence="16">
        <dbReference type="Rhea" id="RHEA:16867"/>
    </physiologicalReaction>
</comment>
<dbReference type="EC" id="2.3.1.155" evidence="13"/>
<dbReference type="GO" id="GO:0050633">
    <property type="term" value="F:acetyl-CoA C-myristoyltransferase activity"/>
    <property type="evidence" value="ECO:0007669"/>
    <property type="project" value="UniProtKB-EC"/>
</dbReference>
<comment type="catalytic activity">
    <reaction evidence="18">
        <text>7-dehydrocholesterol(in) = 7-dehydrocholesterol(out)</text>
        <dbReference type="Rhea" id="RHEA:62960"/>
        <dbReference type="ChEBI" id="CHEBI:17759"/>
    </reaction>
</comment>
<dbReference type="InterPro" id="IPR020616">
    <property type="entry name" value="Thiolase_N"/>
</dbReference>
<dbReference type="STRING" id="7209.A0A1I7V6T3"/>
<dbReference type="eggNOG" id="KOG1406">
    <property type="taxonomic scope" value="Eukaryota"/>
</dbReference>
<evidence type="ECO:0000256" key="32">
    <source>
        <dbReference type="ARBA" id="ARBA00049178"/>
    </source>
</evidence>
<dbReference type="InterPro" id="IPR020613">
    <property type="entry name" value="Thiolase_CS"/>
</dbReference>
<dbReference type="EC" id="2.3.1.176" evidence="3"/>
<accession>A0A1I7V6T3</accession>
<evidence type="ECO:0000256" key="12">
    <source>
        <dbReference type="ARBA" id="ARBA00023315"/>
    </source>
</evidence>
<evidence type="ECO:0000256" key="23">
    <source>
        <dbReference type="ARBA" id="ARBA00032093"/>
    </source>
</evidence>
<dbReference type="CDD" id="cd00829">
    <property type="entry name" value="SCP-x_thiolase"/>
    <property type="match status" value="1"/>
</dbReference>
<dbReference type="GO" id="GO:0008289">
    <property type="term" value="F:lipid binding"/>
    <property type="evidence" value="ECO:0007669"/>
    <property type="project" value="UniProtKB-KW"/>
</dbReference>
<evidence type="ECO:0000256" key="21">
    <source>
        <dbReference type="ARBA" id="ARBA00031275"/>
    </source>
</evidence>
<evidence type="ECO:0000256" key="27">
    <source>
        <dbReference type="ARBA" id="ARBA00045994"/>
    </source>
</evidence>
<evidence type="ECO:0000259" key="37">
    <source>
        <dbReference type="Pfam" id="PF00108"/>
    </source>
</evidence>
<keyword evidence="7" id="KW-0808">Transferase</keyword>
<dbReference type="Pfam" id="PF02036">
    <property type="entry name" value="SCP2"/>
    <property type="match status" value="1"/>
</dbReference>
<comment type="function">
    <text evidence="26">Mediates the transfer of all common phospholipids, cholesterol and gangliosides from the endoplasmic reticulum to the plasma membrane. May play a role in regulating steroidogenesis. Stimulates the microsomal conversion of 7-dehydrocholesterol to cholesterol. Also binds fatty acids and fatty acyl Coenzyme A (CoA) such as phytanoyl-CoA. Involved in the regulation phospholipid synthesis in endoplasmic reticulum enhancing the incorporation of exogenous fatty acid into glycerides. Seems to stimulate the rate-limiting step in phosphatidic acid formation mediated by GPAT3. Isoforms SCP2 and SCPx cooperate in peroxisomal oxidation of certain naturally occurring tetramethyl-branched fatty acyl-CoAs.</text>
</comment>
<dbReference type="PANTHER" id="PTHR42870">
    <property type="entry name" value="ACETYL-COA C-ACETYLTRANSFERASE"/>
    <property type="match status" value="1"/>
</dbReference>
<comment type="catalytic activity">
    <reaction evidence="33">
        <text>hexadecanoyl-CoA + acetyl-CoA = 3-oxooctadecanoyl-CoA + CoA</text>
        <dbReference type="Rhea" id="RHEA:35279"/>
        <dbReference type="ChEBI" id="CHEBI:57287"/>
        <dbReference type="ChEBI" id="CHEBI:57288"/>
        <dbReference type="ChEBI" id="CHEBI:57379"/>
        <dbReference type="ChEBI" id="CHEBI:71407"/>
    </reaction>
    <physiologicalReaction direction="right-to-left" evidence="33">
        <dbReference type="Rhea" id="RHEA:35281"/>
    </physiologicalReaction>
</comment>
<feature type="domain" description="Thiolase C-terminal" evidence="39">
    <location>
        <begin position="276"/>
        <end position="392"/>
    </location>
</feature>
<evidence type="ECO:0000256" key="17">
    <source>
        <dbReference type="ARBA" id="ARBA00024514"/>
    </source>
</evidence>
<evidence type="ECO:0000256" key="31">
    <source>
        <dbReference type="ARBA" id="ARBA00048553"/>
    </source>
</evidence>
<dbReference type="EC" id="2.3.1.16" evidence="14"/>
<dbReference type="Pfam" id="PF22691">
    <property type="entry name" value="Thiolase_C_1"/>
    <property type="match status" value="1"/>
</dbReference>
<dbReference type="PANTHER" id="PTHR42870:SF1">
    <property type="entry name" value="NON-SPECIFIC LIPID-TRANSFER PROTEIN-LIKE 2"/>
    <property type="match status" value="1"/>
</dbReference>
<evidence type="ECO:0000256" key="33">
    <source>
        <dbReference type="ARBA" id="ARBA00049268"/>
    </source>
</evidence>
<comment type="function">
    <text evidence="27">Plays a crucial role in the peroxisomal oxidation of branched-chain fatty acids. Catalyzes the last step of the peroxisomal beta-oxidation of branched chain fatty acids and the side chain of the bile acid intermediates di- and trihydroxycoprostanic acids (DHCA and THCA). Also active with medium and long straight chain 3-oxoacyl-CoAs. Stimulates the microsomal conversion of 7-dehydrocholesterol to cholesterol and transfers phosphatidylcholine and 7-dehydrocholesterol between membrances, in vitro. Isoforms SCP2 and SCPx cooperate in peroxisomal oxidation of certain naturally occurring tetramethyl-branched fatty acyl-CoAs.</text>
</comment>
<evidence type="ECO:0000256" key="22">
    <source>
        <dbReference type="ARBA" id="ARBA00031346"/>
    </source>
</evidence>
<protein>
    <recommendedName>
        <fullName evidence="4">Sterol carrier protein 2</fullName>
        <ecNumber evidence="13">2.3.1.155</ecNumber>
        <ecNumber evidence="14">2.3.1.16</ecNumber>
        <ecNumber evidence="3">2.3.1.176</ecNumber>
    </recommendedName>
    <alternativeName>
        <fullName evidence="23">Acetyl-CoA C-myristoyltransferase</fullName>
    </alternativeName>
    <alternativeName>
        <fullName evidence="20">Non-specific lipid-transfer protein</fullName>
    </alternativeName>
    <alternativeName>
        <fullName evidence="24">Propanoyl-CoA C-acyltransferase</fullName>
    </alternativeName>
    <alternativeName>
        <fullName evidence="19">SCP-2/3-oxoacyl-CoA thiolase</fullName>
    </alternativeName>
    <alternativeName>
        <fullName evidence="21">SCP-2/thiolase</fullName>
    </alternativeName>
    <alternativeName>
        <fullName evidence="22">SCP-chi</fullName>
    </alternativeName>
    <alternativeName>
        <fullName evidence="25">Sterol carrier protein X</fullName>
    </alternativeName>
</protein>
<evidence type="ECO:0000256" key="14">
    <source>
        <dbReference type="ARBA" id="ARBA00024073"/>
    </source>
</evidence>
<evidence type="ECO:0000256" key="36">
    <source>
        <dbReference type="ARBA" id="ARBA00049542"/>
    </source>
</evidence>
<dbReference type="WBParaSite" id="EN70_10507">
    <property type="protein sequence ID" value="EN70_10507"/>
    <property type="gene ID" value="EN70_10507"/>
</dbReference>
<dbReference type="NCBIfam" id="NF006102">
    <property type="entry name" value="PRK08256.1"/>
    <property type="match status" value="1"/>
</dbReference>
<sequence length="538" mass="58811">MSPSNEKPKVYIIGVGMTKFTKPESVPNWDYPDMVKEAVNKALSDAKLQYRDVEQAAVSYLYGGTCCGQRALYEIGFTGIPIYNLNNACASGSTAVYLSKLCIEGGHADVVLAVGFEKMKIGSLESMENIDGRTHALERHIDVISSTRGLVPVPLMAQMFANAGREHMDKYGTKREHFAKIAQKNHKHSVNNPNSQFQKEYSLNEILNARVIHDFMGLLECSPTSDGAAAVILCSEKFLMKFPHLSKQAVEIIGAELGTDEPSVFAERSAIKMIGFDMIRKLSNRLYQKTGLTPSDVQVIELHDCFAPNELISYEALGLCPVGKGSDIVDKGDNTYGGKWVINPSGGLISKGHPIGATGVAQVVELSLQLRGLAGARQVPNCKIAMQHNIGIGGAGMVALYRLAEPSRIIATNATNVTVKKTFLSDAIFNEIKERAKMEAGLSEKINSSFRFVLTGPDNVIKKWTVDFKVTPPVIAETGEGNVDVEMTMKDSDFVKIVTGKLRPDQAFLQRKLKVKGNLAKALKLRKLVQSEMLKAKL</sequence>
<comment type="catalytic activity">
    <reaction evidence="29">
        <text>hexanoyl-CoA + acetyl-CoA = 3-oxooctanoyl-CoA + CoA</text>
        <dbReference type="Rhea" id="RHEA:31203"/>
        <dbReference type="ChEBI" id="CHEBI:57287"/>
        <dbReference type="ChEBI" id="CHEBI:57288"/>
        <dbReference type="ChEBI" id="CHEBI:62619"/>
        <dbReference type="ChEBI" id="CHEBI:62620"/>
    </reaction>
    <physiologicalReaction direction="right-to-left" evidence="29">
        <dbReference type="Rhea" id="RHEA:31205"/>
    </physiologicalReaction>
</comment>
<evidence type="ECO:0000256" key="3">
    <source>
        <dbReference type="ARBA" id="ARBA00012352"/>
    </source>
</evidence>